<accession>A0A858R7P7</accession>
<dbReference type="Pfam" id="PF06114">
    <property type="entry name" value="Peptidase_M78"/>
    <property type="match status" value="1"/>
</dbReference>
<sequence>MKTGTPRFVKERLREAMDARGISTLVTISDLLNVHTSTISRWEHGDSTPTPEKLIELANALKVRPSYFLRPLFVHGSNPFFFRSLASARKRDLARQRARLRWAQEVSYIAQHYVKFPALNLPDFLNGASYKSLRDDDLENISKSMREHWKIGDRPITNMIEVCEKNGVVVCCDEMGTSALDGLCNWSEYDYRPYILLANDKMSFFRRQMDAAHELAHAVLHKNATHDELKNNFKLIENQAFRLASAFLMPADNFSLELGVPTLSKLLLLKEKWRVSIKAMIRRCRDLELFDEDYERQLYKYYSAKGWSREEPMDRDVQPAKPKLVYQAIRMVVEAGMRTKQDFLDNDFTIYGHDIEELFGFDEGWFDKGSGVILTLQPNATTASTKGTGVVVPFTPRQRA</sequence>
<dbReference type="GO" id="GO:0003677">
    <property type="term" value="F:DNA binding"/>
    <property type="evidence" value="ECO:0007669"/>
    <property type="project" value="InterPro"/>
</dbReference>
<dbReference type="PANTHER" id="PTHR43236">
    <property type="entry name" value="ANTITOXIN HIGA1"/>
    <property type="match status" value="1"/>
</dbReference>
<evidence type="ECO:0000313" key="3">
    <source>
        <dbReference type="EMBL" id="QJE73421.1"/>
    </source>
</evidence>
<reference evidence="3" key="1">
    <citation type="submission" date="2020-04" db="EMBL/GenBank/DDBJ databases">
        <title>A desert anoxygenic phototrophic bacterium fixes CO2 using RubisCO under aerobic conditions.</title>
        <authorList>
            <person name="Tang K."/>
        </authorList>
    </citation>
    <scope>NUCLEOTIDE SEQUENCE [LARGE SCALE GENOMIC DNA]</scope>
    <source>
        <strain evidence="3">MIMtkB3</strain>
    </source>
</reference>
<name>A0A858R7P7_9PROT</name>
<dbReference type="EMBL" id="CP051775">
    <property type="protein sequence ID" value="QJE73421.1"/>
    <property type="molecule type" value="Genomic_DNA"/>
</dbReference>
<proteinExistence type="inferred from homology"/>
<comment type="similarity">
    <text evidence="1">Belongs to the short-chain fatty acyl-CoA assimilation regulator (ScfR) family.</text>
</comment>
<dbReference type="InterPro" id="IPR052345">
    <property type="entry name" value="Rad_response_metalloprotease"/>
</dbReference>
<protein>
    <submittedName>
        <fullName evidence="3">ImmA/IrrE family metallo-endopeptidase</fullName>
    </submittedName>
</protein>
<dbReference type="Pfam" id="PF01381">
    <property type="entry name" value="HTH_3"/>
    <property type="match status" value="1"/>
</dbReference>
<dbReference type="InterPro" id="IPR010359">
    <property type="entry name" value="IrrE_HExxH"/>
</dbReference>
<dbReference type="SMART" id="SM00530">
    <property type="entry name" value="HTH_XRE"/>
    <property type="match status" value="1"/>
</dbReference>
<evidence type="ECO:0000256" key="1">
    <source>
        <dbReference type="ARBA" id="ARBA00007227"/>
    </source>
</evidence>
<feature type="domain" description="HTH cro/C1-type" evidence="2">
    <location>
        <begin position="13"/>
        <end position="68"/>
    </location>
</feature>
<dbReference type="InterPro" id="IPR001387">
    <property type="entry name" value="Cro/C1-type_HTH"/>
</dbReference>
<dbReference type="SUPFAM" id="SSF47413">
    <property type="entry name" value="lambda repressor-like DNA-binding domains"/>
    <property type="match status" value="1"/>
</dbReference>
<dbReference type="Gene3D" id="1.10.260.40">
    <property type="entry name" value="lambda repressor-like DNA-binding domains"/>
    <property type="match status" value="1"/>
</dbReference>
<evidence type="ECO:0000259" key="2">
    <source>
        <dbReference type="PROSITE" id="PS50943"/>
    </source>
</evidence>
<gene>
    <name evidence="3" type="ORF">HHL28_10255</name>
</gene>
<dbReference type="Proteomes" id="UP000501891">
    <property type="component" value="Chromosome"/>
</dbReference>
<dbReference type="KEGG" id="acru:HHL28_10255"/>
<organism evidence="3 4">
    <name type="scientific">Aerophototrophica crusticola</name>
    <dbReference type="NCBI Taxonomy" id="1709002"/>
    <lineage>
        <taxon>Bacteria</taxon>
        <taxon>Pseudomonadati</taxon>
        <taxon>Pseudomonadota</taxon>
        <taxon>Alphaproteobacteria</taxon>
        <taxon>Rhodospirillales</taxon>
        <taxon>Rhodospirillaceae</taxon>
        <taxon>Aerophototrophica</taxon>
    </lineage>
</organism>
<dbReference type="PROSITE" id="PS50943">
    <property type="entry name" value="HTH_CROC1"/>
    <property type="match status" value="1"/>
</dbReference>
<dbReference type="InterPro" id="IPR010982">
    <property type="entry name" value="Lambda_DNA-bd_dom_sf"/>
</dbReference>
<keyword evidence="4" id="KW-1185">Reference proteome</keyword>
<dbReference type="Gene3D" id="1.10.10.2910">
    <property type="match status" value="1"/>
</dbReference>
<dbReference type="CDD" id="cd00093">
    <property type="entry name" value="HTH_XRE"/>
    <property type="match status" value="1"/>
</dbReference>
<evidence type="ECO:0000313" key="4">
    <source>
        <dbReference type="Proteomes" id="UP000501891"/>
    </source>
</evidence>
<dbReference type="PANTHER" id="PTHR43236:SF1">
    <property type="entry name" value="BLL7220 PROTEIN"/>
    <property type="match status" value="1"/>
</dbReference>
<dbReference type="AlphaFoldDB" id="A0A858R7P7"/>